<evidence type="ECO:0000313" key="3">
    <source>
        <dbReference type="EMBL" id="MDY0746445.1"/>
    </source>
</evidence>
<feature type="transmembrane region" description="Helical" evidence="1">
    <location>
        <begin position="192"/>
        <end position="214"/>
    </location>
</feature>
<name>A0ABU5DL90_9BURK</name>
<comment type="caution">
    <text evidence="3">The sequence shown here is derived from an EMBL/GenBank/DDBJ whole genome shotgun (WGS) entry which is preliminary data.</text>
</comment>
<proteinExistence type="predicted"/>
<organism evidence="3 4">
    <name type="scientific">Roseateles agri</name>
    <dbReference type="NCBI Taxonomy" id="3098619"/>
    <lineage>
        <taxon>Bacteria</taxon>
        <taxon>Pseudomonadati</taxon>
        <taxon>Pseudomonadota</taxon>
        <taxon>Betaproteobacteria</taxon>
        <taxon>Burkholderiales</taxon>
        <taxon>Sphaerotilaceae</taxon>
        <taxon>Roseateles</taxon>
    </lineage>
</organism>
<feature type="transmembrane region" description="Helical" evidence="1">
    <location>
        <begin position="298"/>
        <end position="323"/>
    </location>
</feature>
<dbReference type="InterPro" id="IPR002823">
    <property type="entry name" value="DUF112_TM"/>
</dbReference>
<keyword evidence="1" id="KW-0472">Membrane</keyword>
<dbReference type="PANTHER" id="PTHR35342">
    <property type="entry name" value="TRICARBOXYLIC TRANSPORT PROTEIN"/>
    <property type="match status" value="1"/>
</dbReference>
<keyword evidence="1" id="KW-1133">Transmembrane helix</keyword>
<feature type="transmembrane region" description="Helical" evidence="1">
    <location>
        <begin position="154"/>
        <end position="180"/>
    </location>
</feature>
<gene>
    <name evidence="3" type="ORF">SNE35_18175</name>
</gene>
<feature type="transmembrane region" description="Helical" evidence="1">
    <location>
        <begin position="457"/>
        <end position="474"/>
    </location>
</feature>
<reference evidence="3 4" key="1">
    <citation type="submission" date="2023-11" db="EMBL/GenBank/DDBJ databases">
        <title>Paucibacter sp. nov., isolated from fresh soil in Korea.</title>
        <authorList>
            <person name="Le N.T.T."/>
        </authorList>
    </citation>
    <scope>NUCLEOTIDE SEQUENCE [LARGE SCALE GENOMIC DNA]</scope>
    <source>
        <strain evidence="3 4">R3-3</strain>
    </source>
</reference>
<dbReference type="Pfam" id="PF01970">
    <property type="entry name" value="TctA"/>
    <property type="match status" value="1"/>
</dbReference>
<dbReference type="EMBL" id="JAXCLA010000006">
    <property type="protein sequence ID" value="MDY0746445.1"/>
    <property type="molecule type" value="Genomic_DNA"/>
</dbReference>
<protein>
    <submittedName>
        <fullName evidence="3">Tripartite tricarboxylate transporter permease</fullName>
    </submittedName>
</protein>
<sequence length="489" mass="50733">MDLLNKLSLGLHVAFAWPQLLAAVAGSLLGLLTGVLHRLRPVTMMALLLPLVPMLDAGVALMLLVGVHCGARYGAAAAMLMTQPAEPGVFGVSPLAAEGQALTRQGRGAAMLRLGAVAGFVAACGGLLLIVALAPPLTELAFRFGAAEVFSLMVLGLVGSAALAGGSLVGSLGMAVLGLLLTQIGRVPQADLLQQGLGVIPLAIGLFAAGEVIINLGRAAQARRERIVPEQVAGQWPTRSDLREAWTAVLRGTLLGSMVGLLPGASTVLAAVSAYGLERRAAAGPVAGAMGPEAARHAAVQTTLLPVLTLGIPASATTALLVAAMTIKGLQAGPLLMTGQPSLFWGLIASIWIGNAVLLAVGLSLAGVWDRLLTISYRRFAVPVLLLCCFGVYLGGGEHAVYLMAVAALMGYVFHKLRTQTAPLLLGFVLGPMMEENLRRALQLADGEWSVFVSRPLSLSLLMAALLLLLLVLLPKIRSRRQTVFREEG</sequence>
<dbReference type="PANTHER" id="PTHR35342:SF5">
    <property type="entry name" value="TRICARBOXYLIC TRANSPORT PROTEIN"/>
    <property type="match status" value="1"/>
</dbReference>
<feature type="transmembrane region" description="Helical" evidence="1">
    <location>
        <begin position="381"/>
        <end position="414"/>
    </location>
</feature>
<feature type="transmembrane region" description="Helical" evidence="1">
    <location>
        <begin position="46"/>
        <end position="71"/>
    </location>
</feature>
<evidence type="ECO:0000313" key="4">
    <source>
        <dbReference type="Proteomes" id="UP001285263"/>
    </source>
</evidence>
<feature type="transmembrane region" description="Helical" evidence="1">
    <location>
        <begin position="343"/>
        <end position="369"/>
    </location>
</feature>
<dbReference type="Proteomes" id="UP001285263">
    <property type="component" value="Unassembled WGS sequence"/>
</dbReference>
<accession>A0ABU5DL90</accession>
<evidence type="ECO:0000259" key="2">
    <source>
        <dbReference type="Pfam" id="PF01970"/>
    </source>
</evidence>
<evidence type="ECO:0000256" key="1">
    <source>
        <dbReference type="SAM" id="Phobius"/>
    </source>
</evidence>
<feature type="transmembrane region" description="Helical" evidence="1">
    <location>
        <begin position="114"/>
        <end position="134"/>
    </location>
</feature>
<dbReference type="RefSeq" id="WP_320424370.1">
    <property type="nucleotide sequence ID" value="NZ_JAXCLA010000006.1"/>
</dbReference>
<keyword evidence="4" id="KW-1185">Reference proteome</keyword>
<feature type="domain" description="DUF112" evidence="2">
    <location>
        <begin position="20"/>
        <end position="426"/>
    </location>
</feature>
<keyword evidence="1" id="KW-0812">Transmembrane</keyword>